<keyword evidence="3" id="KW-0378">Hydrolase</keyword>
<dbReference type="HOGENOM" id="CLU_004552_0_0_1"/>
<evidence type="ECO:0000259" key="4">
    <source>
        <dbReference type="PROSITE" id="PS50600"/>
    </source>
</evidence>
<dbReference type="InterPro" id="IPR003653">
    <property type="entry name" value="Peptidase_C48_C"/>
</dbReference>
<dbReference type="EMBL" id="KN833726">
    <property type="protein sequence ID" value="KIK23457.1"/>
    <property type="molecule type" value="Genomic_DNA"/>
</dbReference>
<dbReference type="Proteomes" id="UP000054018">
    <property type="component" value="Unassembled WGS sequence"/>
</dbReference>
<gene>
    <name evidence="5" type="ORF">PISMIDRAFT_10939</name>
</gene>
<dbReference type="Pfam" id="PF02902">
    <property type="entry name" value="Peptidase_C48"/>
    <property type="match status" value="1"/>
</dbReference>
<keyword evidence="6" id="KW-1185">Reference proteome</keyword>
<evidence type="ECO:0000313" key="5">
    <source>
        <dbReference type="EMBL" id="KIK23457.1"/>
    </source>
</evidence>
<evidence type="ECO:0000256" key="1">
    <source>
        <dbReference type="ARBA" id="ARBA00005234"/>
    </source>
</evidence>
<dbReference type="SUPFAM" id="SSF54001">
    <property type="entry name" value="Cysteine proteinases"/>
    <property type="match status" value="1"/>
</dbReference>
<feature type="domain" description="Ubiquitin-like protease family profile" evidence="4">
    <location>
        <begin position="542"/>
        <end position="715"/>
    </location>
</feature>
<sequence length="748" mass="84965">MTAMHAYGHEWACQLIYNPQLITGLGLSDGEGTERLWSRFIKLIGIEQSSSRQRCIWLIDRQVTSVGYEMQQDLGAWLKCQMRKGTKEQGSAAKEVLAGCDVPVTELQSQWTEQQEAQLSIQAHKSIQLKELDSVLALQVDLDASEHALLATCTVIEQDSKEISLKTLDILASMEHSHTQLSDKLETLYTSLNVQDRFLELDGVQLDFVRILLMARDLKINICKRAVGSFFEWDKLDQAVGGKDKTLGTKLHQQTRKSIAKCQPALMAAIRRFNRYCEQLEELYDPAYAILLPSPLPTKLTELRGDPTLLQDIWVSPSEGEMPRWLEDVAVHDGIHALLKHDQCHEERWCLGVEADNMCEWFGAEMCAVKLALQQMEDSPFFLLLQHRREAIQELMGQWPTPLASSVHYAAKANEVVSLAKSLSGVAPTAELHWLKPVICPWPLEDLANNEDNSMAFEINYPEDDAQGTEEFLLGDILEGSDANDKEGEIEDQGVILPVVTLLWQLPHNLTSDPIDISINSLIVESNTTTCVRPPADGFPQLTFDSKDTEILASNEAQLNDTCLNGSAALLYSLYFPIHHGDIALFSTHDIPRIWYNATDDTLWRTMSWTNYWEKSMWILPIHRPSPCGHWVMCTIDIALRRLFLFDSFAEERPWKQEIQDIMKLISRLFMIAVTKNVVPEQDLGDWMVFPVLLHATQTNGYDCGLWVLAQIAAVLRGYKITGLREEDMIRFRRFLYTQVLRVPTIIV</sequence>
<evidence type="ECO:0000313" key="6">
    <source>
        <dbReference type="Proteomes" id="UP000054018"/>
    </source>
</evidence>
<dbReference type="GO" id="GO:0019783">
    <property type="term" value="F:ubiquitin-like protein peptidase activity"/>
    <property type="evidence" value="ECO:0007669"/>
    <property type="project" value="UniProtKB-ARBA"/>
</dbReference>
<protein>
    <recommendedName>
        <fullName evidence="4">Ubiquitin-like protease family profile domain-containing protein</fullName>
    </recommendedName>
</protein>
<dbReference type="Pfam" id="PF18758">
    <property type="entry name" value="KDZ"/>
    <property type="match status" value="1"/>
</dbReference>
<comment type="similarity">
    <text evidence="1">Belongs to the peptidase C48 family.</text>
</comment>
<dbReference type="AlphaFoldDB" id="A0A0C9ZM89"/>
<dbReference type="PANTHER" id="PTHR33096:SF1">
    <property type="entry name" value="CXC1-LIKE CYSTEINE CLUSTER ASSOCIATED WITH KDZ TRANSPOSASES DOMAIN-CONTAINING PROTEIN"/>
    <property type="match status" value="1"/>
</dbReference>
<dbReference type="InterPro" id="IPR040521">
    <property type="entry name" value="KDZ"/>
</dbReference>
<dbReference type="PROSITE" id="PS50600">
    <property type="entry name" value="ULP_PROTEASE"/>
    <property type="match status" value="1"/>
</dbReference>
<proteinExistence type="inferred from homology"/>
<dbReference type="InterPro" id="IPR038765">
    <property type="entry name" value="Papain-like_cys_pep_sf"/>
</dbReference>
<dbReference type="STRING" id="765257.A0A0C9ZM89"/>
<organism evidence="5 6">
    <name type="scientific">Pisolithus microcarpus 441</name>
    <dbReference type="NCBI Taxonomy" id="765257"/>
    <lineage>
        <taxon>Eukaryota</taxon>
        <taxon>Fungi</taxon>
        <taxon>Dikarya</taxon>
        <taxon>Basidiomycota</taxon>
        <taxon>Agaricomycotina</taxon>
        <taxon>Agaricomycetes</taxon>
        <taxon>Agaricomycetidae</taxon>
        <taxon>Boletales</taxon>
        <taxon>Sclerodermatineae</taxon>
        <taxon>Pisolithaceae</taxon>
        <taxon>Pisolithus</taxon>
    </lineage>
</organism>
<reference evidence="5 6" key="1">
    <citation type="submission" date="2014-04" db="EMBL/GenBank/DDBJ databases">
        <authorList>
            <consortium name="DOE Joint Genome Institute"/>
            <person name="Kuo A."/>
            <person name="Kohler A."/>
            <person name="Costa M.D."/>
            <person name="Nagy L.G."/>
            <person name="Floudas D."/>
            <person name="Copeland A."/>
            <person name="Barry K.W."/>
            <person name="Cichocki N."/>
            <person name="Veneault-Fourrey C."/>
            <person name="LaButti K."/>
            <person name="Lindquist E.A."/>
            <person name="Lipzen A."/>
            <person name="Lundell T."/>
            <person name="Morin E."/>
            <person name="Murat C."/>
            <person name="Sun H."/>
            <person name="Tunlid A."/>
            <person name="Henrissat B."/>
            <person name="Grigoriev I.V."/>
            <person name="Hibbett D.S."/>
            <person name="Martin F."/>
            <person name="Nordberg H.P."/>
            <person name="Cantor M.N."/>
            <person name="Hua S.X."/>
        </authorList>
    </citation>
    <scope>NUCLEOTIDE SEQUENCE [LARGE SCALE GENOMIC DNA]</scope>
    <source>
        <strain evidence="5 6">441</strain>
    </source>
</reference>
<reference evidence="6" key="2">
    <citation type="submission" date="2015-01" db="EMBL/GenBank/DDBJ databases">
        <title>Evolutionary Origins and Diversification of the Mycorrhizal Mutualists.</title>
        <authorList>
            <consortium name="DOE Joint Genome Institute"/>
            <consortium name="Mycorrhizal Genomics Consortium"/>
            <person name="Kohler A."/>
            <person name="Kuo A."/>
            <person name="Nagy L.G."/>
            <person name="Floudas D."/>
            <person name="Copeland A."/>
            <person name="Barry K.W."/>
            <person name="Cichocki N."/>
            <person name="Veneault-Fourrey C."/>
            <person name="LaButti K."/>
            <person name="Lindquist E.A."/>
            <person name="Lipzen A."/>
            <person name="Lundell T."/>
            <person name="Morin E."/>
            <person name="Murat C."/>
            <person name="Riley R."/>
            <person name="Ohm R."/>
            <person name="Sun H."/>
            <person name="Tunlid A."/>
            <person name="Henrissat B."/>
            <person name="Grigoriev I.V."/>
            <person name="Hibbett D.S."/>
            <person name="Martin F."/>
        </authorList>
    </citation>
    <scope>NUCLEOTIDE SEQUENCE [LARGE SCALE GENOMIC DNA]</scope>
    <source>
        <strain evidence="6">441</strain>
    </source>
</reference>
<dbReference type="PANTHER" id="PTHR33096">
    <property type="entry name" value="CXC2 DOMAIN-CONTAINING PROTEIN"/>
    <property type="match status" value="1"/>
</dbReference>
<keyword evidence="2" id="KW-0645">Protease</keyword>
<evidence type="ECO:0000256" key="3">
    <source>
        <dbReference type="ARBA" id="ARBA00022801"/>
    </source>
</evidence>
<dbReference type="Gene3D" id="3.40.395.10">
    <property type="entry name" value="Adenoviral Proteinase, Chain A"/>
    <property type="match status" value="1"/>
</dbReference>
<evidence type="ECO:0000256" key="2">
    <source>
        <dbReference type="ARBA" id="ARBA00022670"/>
    </source>
</evidence>
<dbReference type="GO" id="GO:0006508">
    <property type="term" value="P:proteolysis"/>
    <property type="evidence" value="ECO:0007669"/>
    <property type="project" value="UniProtKB-KW"/>
</dbReference>
<accession>A0A0C9ZM89</accession>
<dbReference type="GO" id="GO:0008234">
    <property type="term" value="F:cysteine-type peptidase activity"/>
    <property type="evidence" value="ECO:0007669"/>
    <property type="project" value="InterPro"/>
</dbReference>
<name>A0A0C9ZM89_9AGAM</name>
<dbReference type="OrthoDB" id="3253684at2759"/>